<dbReference type="Gene3D" id="1.10.10.60">
    <property type="entry name" value="Homeodomain-like"/>
    <property type="match status" value="1"/>
</dbReference>
<evidence type="ECO:0000256" key="1">
    <source>
        <dbReference type="ARBA" id="ARBA00009964"/>
    </source>
</evidence>
<dbReference type="GO" id="GO:0006313">
    <property type="term" value="P:DNA transposition"/>
    <property type="evidence" value="ECO:0007669"/>
    <property type="project" value="InterPro"/>
</dbReference>
<dbReference type="GO" id="GO:0003677">
    <property type="term" value="F:DNA binding"/>
    <property type="evidence" value="ECO:0007669"/>
    <property type="project" value="InterPro"/>
</dbReference>
<dbReference type="SUPFAM" id="SSF46689">
    <property type="entry name" value="Homeodomain-like"/>
    <property type="match status" value="1"/>
</dbReference>
<accession>A0A9X2I1M7</accession>
<dbReference type="InterPro" id="IPR009057">
    <property type="entry name" value="Homeodomain-like_sf"/>
</dbReference>
<comment type="similarity">
    <text evidence="1">Belongs to the transposase 8 family.</text>
</comment>
<reference evidence="2" key="2">
    <citation type="submission" date="2023-01" db="EMBL/GenBank/DDBJ databases">
        <title>Gilvimarinus xylanilyticus HB14 isolated from Caulerpa lentillifera aquaculture base in Hainan, China.</title>
        <authorList>
            <person name="Zhang Y.-J."/>
        </authorList>
    </citation>
    <scope>NUCLEOTIDE SEQUENCE</scope>
    <source>
        <strain evidence="2">HB14</strain>
    </source>
</reference>
<evidence type="ECO:0000313" key="3">
    <source>
        <dbReference type="Proteomes" id="UP001139319"/>
    </source>
</evidence>
<dbReference type="Pfam" id="PF01527">
    <property type="entry name" value="HTH_Tnp_1"/>
    <property type="match status" value="1"/>
</dbReference>
<gene>
    <name evidence="2" type="ORF">M6D89_04250</name>
</gene>
<dbReference type="InterPro" id="IPR002514">
    <property type="entry name" value="Transposase_8"/>
</dbReference>
<comment type="caution">
    <text evidence="2">The sequence shown here is derived from an EMBL/GenBank/DDBJ whole genome shotgun (WGS) entry which is preliminary data.</text>
</comment>
<dbReference type="Proteomes" id="UP001139319">
    <property type="component" value="Unassembled WGS sequence"/>
</dbReference>
<dbReference type="EMBL" id="JAMFTH010000001">
    <property type="protein sequence ID" value="MCP8898506.1"/>
    <property type="molecule type" value="Genomic_DNA"/>
</dbReference>
<organism evidence="2 3">
    <name type="scientific">Gilvimarinus xylanilyticus</name>
    <dbReference type="NCBI Taxonomy" id="2944139"/>
    <lineage>
        <taxon>Bacteria</taxon>
        <taxon>Pseudomonadati</taxon>
        <taxon>Pseudomonadota</taxon>
        <taxon>Gammaproteobacteria</taxon>
        <taxon>Cellvibrionales</taxon>
        <taxon>Cellvibrionaceae</taxon>
        <taxon>Gilvimarinus</taxon>
    </lineage>
</organism>
<reference evidence="2" key="1">
    <citation type="submission" date="2022-05" db="EMBL/GenBank/DDBJ databases">
        <authorList>
            <person name="Sun H.-N."/>
        </authorList>
    </citation>
    <scope>NUCLEOTIDE SEQUENCE</scope>
    <source>
        <strain evidence="2">HB14</strain>
    </source>
</reference>
<dbReference type="GO" id="GO:0004803">
    <property type="term" value="F:transposase activity"/>
    <property type="evidence" value="ECO:0007669"/>
    <property type="project" value="InterPro"/>
</dbReference>
<dbReference type="RefSeq" id="WP_253966782.1">
    <property type="nucleotide sequence ID" value="NZ_JAMFTH010000001.1"/>
</dbReference>
<keyword evidence="3" id="KW-1185">Reference proteome</keyword>
<sequence length="87" mass="10063">MGIVVKPKNRRRYSAEFKRETLALVDQGMAPAQVARQQGIREANIYRWRRELETPAAAELERAYAEIAQLKDENARLRAALERQKVP</sequence>
<protein>
    <submittedName>
        <fullName evidence="2">Transposase</fullName>
    </submittedName>
</protein>
<name>A0A9X2I1M7_9GAMM</name>
<dbReference type="AlphaFoldDB" id="A0A9X2I1M7"/>
<evidence type="ECO:0000313" key="2">
    <source>
        <dbReference type="EMBL" id="MCP8898506.1"/>
    </source>
</evidence>
<proteinExistence type="inferred from homology"/>